<dbReference type="Proteomes" id="UP000030680">
    <property type="component" value="Unassembled WGS sequence"/>
</dbReference>
<evidence type="ECO:0000313" key="2">
    <source>
        <dbReference type="Proteomes" id="UP000030680"/>
    </source>
</evidence>
<dbReference type="AlphaFoldDB" id="M2XRH5"/>
<proteinExistence type="predicted"/>
<gene>
    <name evidence="1" type="ORF">Gasu_60880</name>
</gene>
<dbReference type="EMBL" id="KB454556">
    <property type="protein sequence ID" value="EME26273.1"/>
    <property type="molecule type" value="Genomic_DNA"/>
</dbReference>
<reference evidence="2" key="1">
    <citation type="journal article" date="2013" name="Science">
        <title>Gene transfer from bacteria and archaea facilitated evolution of an extremophilic eukaryote.</title>
        <authorList>
            <person name="Schonknecht G."/>
            <person name="Chen W.H."/>
            <person name="Ternes C.M."/>
            <person name="Barbier G.G."/>
            <person name="Shrestha R.P."/>
            <person name="Stanke M."/>
            <person name="Brautigam A."/>
            <person name="Baker B.J."/>
            <person name="Banfield J.F."/>
            <person name="Garavito R.M."/>
            <person name="Carr K."/>
            <person name="Wilkerson C."/>
            <person name="Rensing S.A."/>
            <person name="Gagneul D."/>
            <person name="Dickenson N.E."/>
            <person name="Oesterhelt C."/>
            <person name="Lercher M.J."/>
            <person name="Weber A.P."/>
        </authorList>
    </citation>
    <scope>NUCLEOTIDE SEQUENCE [LARGE SCALE GENOMIC DNA]</scope>
    <source>
        <strain evidence="2">074W</strain>
    </source>
</reference>
<dbReference type="KEGG" id="gsl:Gasu_60880"/>
<sequence length="120" mass="13009">MVAKLDEGQIQDGNCGWEIGCRKARVDDWGKMGRLGEIMGERGNFGWEIAMGNCGWGEEGANWGKRGNPRAIVIGQLPLGESGVGDEMGQLGNWGKSKINCNWANALGETRVWDKGKNGN</sequence>
<dbReference type="GeneID" id="17085258"/>
<accession>M2XRH5</accession>
<evidence type="ECO:0000313" key="1">
    <source>
        <dbReference type="EMBL" id="EME26273.1"/>
    </source>
</evidence>
<protein>
    <submittedName>
        <fullName evidence="1">Uncharacterized protein</fullName>
    </submittedName>
</protein>
<dbReference type="Gramene" id="EME26273">
    <property type="protein sequence ID" value="EME26273"/>
    <property type="gene ID" value="Gasu_60880"/>
</dbReference>
<organism evidence="1 2">
    <name type="scientific">Galdieria sulphuraria</name>
    <name type="common">Red alga</name>
    <dbReference type="NCBI Taxonomy" id="130081"/>
    <lineage>
        <taxon>Eukaryota</taxon>
        <taxon>Rhodophyta</taxon>
        <taxon>Bangiophyceae</taxon>
        <taxon>Galdieriales</taxon>
        <taxon>Galdieriaceae</taxon>
        <taxon>Galdieria</taxon>
    </lineage>
</organism>
<name>M2XRH5_GALSU</name>
<dbReference type="RefSeq" id="XP_005702793.1">
    <property type="nucleotide sequence ID" value="XM_005702736.1"/>
</dbReference>
<keyword evidence="2" id="KW-1185">Reference proteome</keyword>